<evidence type="ECO:0000313" key="2">
    <source>
        <dbReference type="EnsemblProtists" id="HpaP813986"/>
    </source>
</evidence>
<dbReference type="Proteomes" id="UP000011713">
    <property type="component" value="Unassembled WGS sequence"/>
</dbReference>
<dbReference type="AlphaFoldDB" id="M4C4G8"/>
<accession>M4C4G8</accession>
<dbReference type="EMBL" id="JH598227">
    <property type="status" value="NOT_ANNOTATED_CDS"/>
    <property type="molecule type" value="Genomic_DNA"/>
</dbReference>
<protein>
    <submittedName>
        <fullName evidence="2">Uncharacterized protein</fullName>
    </submittedName>
</protein>
<evidence type="ECO:0000313" key="3">
    <source>
        <dbReference type="Proteomes" id="UP000011713"/>
    </source>
</evidence>
<dbReference type="EnsemblProtists" id="HpaT813986">
    <property type="protein sequence ID" value="HpaP813986"/>
    <property type="gene ID" value="HpaG813986"/>
</dbReference>
<feature type="compositionally biased region" description="Basic and acidic residues" evidence="1">
    <location>
        <begin position="55"/>
        <end position="67"/>
    </location>
</feature>
<keyword evidence="3" id="KW-1185">Reference proteome</keyword>
<organism evidence="2 3">
    <name type="scientific">Hyaloperonospora arabidopsidis (strain Emoy2)</name>
    <name type="common">Downy mildew agent</name>
    <name type="synonym">Peronospora arabidopsidis</name>
    <dbReference type="NCBI Taxonomy" id="559515"/>
    <lineage>
        <taxon>Eukaryota</taxon>
        <taxon>Sar</taxon>
        <taxon>Stramenopiles</taxon>
        <taxon>Oomycota</taxon>
        <taxon>Peronosporomycetes</taxon>
        <taxon>Peronosporales</taxon>
        <taxon>Peronosporaceae</taxon>
        <taxon>Hyaloperonospora</taxon>
    </lineage>
</organism>
<feature type="region of interest" description="Disordered" evidence="1">
    <location>
        <begin position="19"/>
        <end position="122"/>
    </location>
</feature>
<dbReference type="HOGENOM" id="CLU_2031154_0_0_1"/>
<dbReference type="VEuPathDB" id="FungiDB:HpaG813986"/>
<reference evidence="2" key="2">
    <citation type="submission" date="2015-06" db="UniProtKB">
        <authorList>
            <consortium name="EnsemblProtists"/>
        </authorList>
    </citation>
    <scope>IDENTIFICATION</scope>
    <source>
        <strain evidence="2">Emoy2</strain>
    </source>
</reference>
<feature type="compositionally biased region" description="Gly residues" evidence="1">
    <location>
        <begin position="30"/>
        <end position="39"/>
    </location>
</feature>
<evidence type="ECO:0000256" key="1">
    <source>
        <dbReference type="SAM" id="MobiDB-lite"/>
    </source>
</evidence>
<reference evidence="3" key="1">
    <citation type="journal article" date="2010" name="Science">
        <title>Signatures of adaptation to obligate biotrophy in the Hyaloperonospora arabidopsidis genome.</title>
        <authorList>
            <person name="Baxter L."/>
            <person name="Tripathy S."/>
            <person name="Ishaque N."/>
            <person name="Boot N."/>
            <person name="Cabral A."/>
            <person name="Kemen E."/>
            <person name="Thines M."/>
            <person name="Ah-Fong A."/>
            <person name="Anderson R."/>
            <person name="Badejoko W."/>
            <person name="Bittner-Eddy P."/>
            <person name="Boore J.L."/>
            <person name="Chibucos M.C."/>
            <person name="Coates M."/>
            <person name="Dehal P."/>
            <person name="Delehaunty K."/>
            <person name="Dong S."/>
            <person name="Downton P."/>
            <person name="Dumas B."/>
            <person name="Fabro G."/>
            <person name="Fronick C."/>
            <person name="Fuerstenberg S.I."/>
            <person name="Fulton L."/>
            <person name="Gaulin E."/>
            <person name="Govers F."/>
            <person name="Hughes L."/>
            <person name="Humphray S."/>
            <person name="Jiang R.H."/>
            <person name="Judelson H."/>
            <person name="Kamoun S."/>
            <person name="Kyung K."/>
            <person name="Meijer H."/>
            <person name="Minx P."/>
            <person name="Morris P."/>
            <person name="Nelson J."/>
            <person name="Phuntumart V."/>
            <person name="Qutob D."/>
            <person name="Rehmany A."/>
            <person name="Rougon-Cardoso A."/>
            <person name="Ryden P."/>
            <person name="Torto-Alalibo T."/>
            <person name="Studholme D."/>
            <person name="Wang Y."/>
            <person name="Win J."/>
            <person name="Wood J."/>
            <person name="Clifton S.W."/>
            <person name="Rogers J."/>
            <person name="Van den Ackerveken G."/>
            <person name="Jones J.D."/>
            <person name="McDowell J.M."/>
            <person name="Beynon J."/>
            <person name="Tyler B.M."/>
        </authorList>
    </citation>
    <scope>NUCLEOTIDE SEQUENCE [LARGE SCALE GENOMIC DNA]</scope>
    <source>
        <strain evidence="3">Emoy2</strain>
    </source>
</reference>
<sequence length="122" mass="13642">MAGREVLANTNPVVKCFRQKKDPETLMTKGQGGGLSGKGRMGEKNSRKWLYPQERGTRRANQGEDRCPSNIEAVPKEDDYKLLKVDPVPKRRPQPLRIDRGPSSEDQDLSSEDQGPSRFGCS</sequence>
<feature type="compositionally biased region" description="Basic and acidic residues" evidence="1">
    <location>
        <begin position="74"/>
        <end position="89"/>
    </location>
</feature>
<dbReference type="InParanoid" id="M4C4G8"/>
<proteinExistence type="predicted"/>
<name>M4C4G8_HYAAE</name>